<dbReference type="AlphaFoldDB" id="X1KP74"/>
<evidence type="ECO:0000259" key="2">
    <source>
        <dbReference type="Pfam" id="PF00005"/>
    </source>
</evidence>
<dbReference type="Gene3D" id="3.40.50.300">
    <property type="entry name" value="P-loop containing nucleotide triphosphate hydrolases"/>
    <property type="match status" value="1"/>
</dbReference>
<reference evidence="3" key="1">
    <citation type="journal article" date="2014" name="Front. Microbiol.">
        <title>High frequency of phylogenetically diverse reductive dehalogenase-homologous genes in deep subseafloor sedimentary metagenomes.</title>
        <authorList>
            <person name="Kawai M."/>
            <person name="Futagami T."/>
            <person name="Toyoda A."/>
            <person name="Takaki Y."/>
            <person name="Nishi S."/>
            <person name="Hori S."/>
            <person name="Arai W."/>
            <person name="Tsubouchi T."/>
            <person name="Morono Y."/>
            <person name="Uchiyama I."/>
            <person name="Ito T."/>
            <person name="Fujiyama A."/>
            <person name="Inagaki F."/>
            <person name="Takami H."/>
        </authorList>
    </citation>
    <scope>NUCLEOTIDE SEQUENCE</scope>
    <source>
        <strain evidence="3">Expedition CK06-06</strain>
    </source>
</reference>
<protein>
    <recommendedName>
        <fullName evidence="2">ABC transporter domain-containing protein</fullName>
    </recommendedName>
</protein>
<dbReference type="InterPro" id="IPR050166">
    <property type="entry name" value="ABC_transporter_ATP-bind"/>
</dbReference>
<evidence type="ECO:0000313" key="3">
    <source>
        <dbReference type="EMBL" id="GAI08887.1"/>
    </source>
</evidence>
<evidence type="ECO:0000256" key="1">
    <source>
        <dbReference type="ARBA" id="ARBA00022448"/>
    </source>
</evidence>
<organism evidence="3">
    <name type="scientific">marine sediment metagenome</name>
    <dbReference type="NCBI Taxonomy" id="412755"/>
    <lineage>
        <taxon>unclassified sequences</taxon>
        <taxon>metagenomes</taxon>
        <taxon>ecological metagenomes</taxon>
    </lineage>
</organism>
<comment type="caution">
    <text evidence="3">The sequence shown here is derived from an EMBL/GenBank/DDBJ whole genome shotgun (WGS) entry which is preliminary data.</text>
</comment>
<dbReference type="GO" id="GO:0005524">
    <property type="term" value="F:ATP binding"/>
    <property type="evidence" value="ECO:0007669"/>
    <property type="project" value="InterPro"/>
</dbReference>
<keyword evidence="1" id="KW-0813">Transport</keyword>
<name>X1KP74_9ZZZZ</name>
<dbReference type="PANTHER" id="PTHR42788">
    <property type="entry name" value="TAURINE IMPORT ATP-BINDING PROTEIN-RELATED"/>
    <property type="match status" value="1"/>
</dbReference>
<gene>
    <name evidence="3" type="ORF">S06H3_23602</name>
</gene>
<dbReference type="SUPFAM" id="SSF52540">
    <property type="entry name" value="P-loop containing nucleoside triphosphate hydrolases"/>
    <property type="match status" value="1"/>
</dbReference>
<proteinExistence type="predicted"/>
<feature type="domain" description="ABC transporter" evidence="2">
    <location>
        <begin position="3"/>
        <end position="82"/>
    </location>
</feature>
<dbReference type="EMBL" id="BARV01012866">
    <property type="protein sequence ID" value="GAI08887.1"/>
    <property type="molecule type" value="Genomic_DNA"/>
</dbReference>
<dbReference type="InterPro" id="IPR003439">
    <property type="entry name" value="ABC_transporter-like_ATP-bd"/>
</dbReference>
<dbReference type="GO" id="GO:0016887">
    <property type="term" value="F:ATP hydrolysis activity"/>
    <property type="evidence" value="ECO:0007669"/>
    <property type="project" value="InterPro"/>
</dbReference>
<sequence length="169" mass="19627">FLVFQEFSQLLPWKTVYENVEFGLKLQNQRQPNKVKHTIHLVGLAGFEQYYPHQLSGGMKQRVAIARALVMNPSVLLMDEPFGSLDAPMRRKMRRELVQIWQKIRKTIVFVTHNIQESIILADRIMVLTRCPSKINALVHVDLPRPRGLATPAFGRLWQKLLNLTEMEV</sequence>
<dbReference type="InterPro" id="IPR027417">
    <property type="entry name" value="P-loop_NTPase"/>
</dbReference>
<dbReference type="PANTHER" id="PTHR42788:SF13">
    <property type="entry name" value="ALIPHATIC SULFONATES IMPORT ATP-BINDING PROTEIN SSUB"/>
    <property type="match status" value="1"/>
</dbReference>
<dbReference type="InterPro" id="IPR017871">
    <property type="entry name" value="ABC_transporter-like_CS"/>
</dbReference>
<dbReference type="PROSITE" id="PS00211">
    <property type="entry name" value="ABC_TRANSPORTER_1"/>
    <property type="match status" value="1"/>
</dbReference>
<accession>X1KP74</accession>
<feature type="non-terminal residue" evidence="3">
    <location>
        <position position="1"/>
    </location>
</feature>
<dbReference type="Pfam" id="PF00005">
    <property type="entry name" value="ABC_tran"/>
    <property type="match status" value="1"/>
</dbReference>